<dbReference type="Proteomes" id="UP000273143">
    <property type="component" value="Chromosome"/>
</dbReference>
<evidence type="ECO:0000313" key="3">
    <source>
        <dbReference type="Proteomes" id="UP000273143"/>
    </source>
</evidence>
<dbReference type="EMBL" id="CP029822">
    <property type="protein sequence ID" value="AZS49658.1"/>
    <property type="molecule type" value="Genomic_DNA"/>
</dbReference>
<proteinExistence type="predicted"/>
<reference evidence="3" key="1">
    <citation type="submission" date="2018-06" db="EMBL/GenBank/DDBJ databases">
        <title>Complete genome of Pseudomonas insecticola strain QZS01.</title>
        <authorList>
            <person name="Wang J."/>
            <person name="Su Q."/>
        </authorList>
    </citation>
    <scope>NUCLEOTIDE SEQUENCE [LARGE SCALE GENOMIC DNA]</scope>
    <source>
        <strain evidence="3">QZS01</strain>
    </source>
</reference>
<dbReference type="AlphaFoldDB" id="A0A3Q9JHH2"/>
<protein>
    <submittedName>
        <fullName evidence="2">Uncharacterized protein</fullName>
    </submittedName>
</protein>
<feature type="compositionally biased region" description="Basic residues" evidence="1">
    <location>
        <begin position="22"/>
        <end position="32"/>
    </location>
</feature>
<sequence>MTDSMEIEKPVNAEETNAKTQTIKKAKPRASNKNKTNQSHNHAKNTSFGIKKAPCYIPLNLISQCGHEFVLYYNANAPRQAIFDCATSRIKAALHLLEVFGATKNAEAQTLYAVASASSLLLNDALTLLHELNPNAYRLMLKQ</sequence>
<keyword evidence="3" id="KW-1185">Reference proteome</keyword>
<name>A0A3Q9JHH2_9GAMM</name>
<organism evidence="2 3">
    <name type="scientific">Entomomonas moraniae</name>
    <dbReference type="NCBI Taxonomy" id="2213226"/>
    <lineage>
        <taxon>Bacteria</taxon>
        <taxon>Pseudomonadati</taxon>
        <taxon>Pseudomonadota</taxon>
        <taxon>Gammaproteobacteria</taxon>
        <taxon>Pseudomonadales</taxon>
        <taxon>Pseudomonadaceae</taxon>
        <taxon>Entomomonas</taxon>
    </lineage>
</organism>
<feature type="region of interest" description="Disordered" evidence="1">
    <location>
        <begin position="1"/>
        <end position="45"/>
    </location>
</feature>
<feature type="compositionally biased region" description="Polar residues" evidence="1">
    <location>
        <begin position="33"/>
        <end position="45"/>
    </location>
</feature>
<accession>A0A3Q9JHH2</accession>
<gene>
    <name evidence="2" type="ORF">DM558_02170</name>
</gene>
<dbReference type="KEGG" id="emo:DM558_02170"/>
<evidence type="ECO:0000313" key="2">
    <source>
        <dbReference type="EMBL" id="AZS49658.1"/>
    </source>
</evidence>
<dbReference type="RefSeq" id="WP_127161850.1">
    <property type="nucleotide sequence ID" value="NZ_CP029822.1"/>
</dbReference>
<evidence type="ECO:0000256" key="1">
    <source>
        <dbReference type="SAM" id="MobiDB-lite"/>
    </source>
</evidence>
<feature type="compositionally biased region" description="Basic and acidic residues" evidence="1">
    <location>
        <begin position="1"/>
        <end position="12"/>
    </location>
</feature>